<evidence type="ECO:0000256" key="8">
    <source>
        <dbReference type="ARBA" id="ARBA00022982"/>
    </source>
</evidence>
<dbReference type="NCBIfam" id="TIGR03153">
    <property type="entry name" value="cytochr_NrfH"/>
    <property type="match status" value="1"/>
</dbReference>
<evidence type="ECO:0000256" key="2">
    <source>
        <dbReference type="ARBA" id="ARBA00007395"/>
    </source>
</evidence>
<dbReference type="Proteomes" id="UP000184480">
    <property type="component" value="Unassembled WGS sequence"/>
</dbReference>
<keyword evidence="3" id="KW-0813">Transport</keyword>
<dbReference type="InterPro" id="IPR038266">
    <property type="entry name" value="NapC/NirT_cytc_sf"/>
</dbReference>
<evidence type="ECO:0000256" key="7">
    <source>
        <dbReference type="ARBA" id="ARBA00022723"/>
    </source>
</evidence>
<dbReference type="PANTHER" id="PTHR30333">
    <property type="entry name" value="CYTOCHROME C-TYPE PROTEIN"/>
    <property type="match status" value="1"/>
</dbReference>
<evidence type="ECO:0000256" key="11">
    <source>
        <dbReference type="ARBA" id="ARBA00023136"/>
    </source>
</evidence>
<dbReference type="InterPro" id="IPR017571">
    <property type="entry name" value="NrfH"/>
</dbReference>
<evidence type="ECO:0000313" key="15">
    <source>
        <dbReference type="Proteomes" id="UP000184480"/>
    </source>
</evidence>
<evidence type="ECO:0000259" key="13">
    <source>
        <dbReference type="Pfam" id="PF03264"/>
    </source>
</evidence>
<dbReference type="OrthoDB" id="9782159at2"/>
<feature type="transmembrane region" description="Helical" evidence="12">
    <location>
        <begin position="12"/>
        <end position="32"/>
    </location>
</feature>
<dbReference type="InterPro" id="IPR036280">
    <property type="entry name" value="Multihaem_cyt_sf"/>
</dbReference>
<reference evidence="15" key="1">
    <citation type="submission" date="2016-11" db="EMBL/GenBank/DDBJ databases">
        <authorList>
            <person name="Varghese N."/>
            <person name="Submissions S."/>
        </authorList>
    </citation>
    <scope>NUCLEOTIDE SEQUENCE [LARGE SCALE GENOMIC DNA]</scope>
    <source>
        <strain evidence="15">DSM 27370</strain>
    </source>
</reference>
<keyword evidence="11 12" id="KW-0472">Membrane</keyword>
<dbReference type="EMBL" id="FQUC01000003">
    <property type="protein sequence ID" value="SHF01079.1"/>
    <property type="molecule type" value="Genomic_DNA"/>
</dbReference>
<feature type="domain" description="NapC/NirT cytochrome c N-terminal" evidence="13">
    <location>
        <begin position="16"/>
        <end position="163"/>
    </location>
</feature>
<evidence type="ECO:0000256" key="5">
    <source>
        <dbReference type="ARBA" id="ARBA00022617"/>
    </source>
</evidence>
<dbReference type="GO" id="GO:0005886">
    <property type="term" value="C:plasma membrane"/>
    <property type="evidence" value="ECO:0007669"/>
    <property type="project" value="UniProtKB-SubCell"/>
</dbReference>
<dbReference type="AlphaFoldDB" id="A0A1M4Y5X7"/>
<evidence type="ECO:0000256" key="4">
    <source>
        <dbReference type="ARBA" id="ARBA00022475"/>
    </source>
</evidence>
<keyword evidence="10" id="KW-0408">Iron</keyword>
<dbReference type="GO" id="GO:0046872">
    <property type="term" value="F:metal ion binding"/>
    <property type="evidence" value="ECO:0007669"/>
    <property type="project" value="UniProtKB-KW"/>
</dbReference>
<dbReference type="STRING" id="1346286.SAMN05444362_10381"/>
<keyword evidence="5" id="KW-0349">Heme</keyword>
<sequence length="194" mass="21576">MKKILQILPTQFILPLFIMGGIIAGLGAYTVYMSRAYSYLSDSPEACINCHIMTPYYATWEHGSHAKWTTCNDCHVPHDNIVEKYAFKAQDGLYHAAVFTMRAEPMAIRAREASLGVIMDNCIRCHLDLNTTLAKTGLKCYEDVQKGNGQACWDCHRDVAHGTASSIAATPNALAPLPKSPVPDWLKRQMTKNN</sequence>
<organism evidence="14 15">
    <name type="scientific">Dysgonomonas macrotermitis</name>
    <dbReference type="NCBI Taxonomy" id="1346286"/>
    <lineage>
        <taxon>Bacteria</taxon>
        <taxon>Pseudomonadati</taxon>
        <taxon>Bacteroidota</taxon>
        <taxon>Bacteroidia</taxon>
        <taxon>Bacteroidales</taxon>
        <taxon>Dysgonomonadaceae</taxon>
        <taxon>Dysgonomonas</taxon>
    </lineage>
</organism>
<name>A0A1M4Y5X7_9BACT</name>
<evidence type="ECO:0000256" key="9">
    <source>
        <dbReference type="ARBA" id="ARBA00022989"/>
    </source>
</evidence>
<dbReference type="Gene3D" id="1.10.3820.10">
    <property type="entry name" value="Di-heme elbow motif domain"/>
    <property type="match status" value="1"/>
</dbReference>
<dbReference type="GO" id="GO:0009061">
    <property type="term" value="P:anaerobic respiration"/>
    <property type="evidence" value="ECO:0007669"/>
    <property type="project" value="TreeGrafter"/>
</dbReference>
<evidence type="ECO:0000256" key="6">
    <source>
        <dbReference type="ARBA" id="ARBA00022692"/>
    </source>
</evidence>
<keyword evidence="4" id="KW-1003">Cell membrane</keyword>
<evidence type="ECO:0000256" key="10">
    <source>
        <dbReference type="ARBA" id="ARBA00023004"/>
    </source>
</evidence>
<dbReference type="RefSeq" id="WP_062177279.1">
    <property type="nucleotide sequence ID" value="NZ_BBXL01000003.1"/>
</dbReference>
<dbReference type="InterPro" id="IPR005126">
    <property type="entry name" value="NapC/NirT_cyt_c_N"/>
</dbReference>
<dbReference type="GO" id="GO:0022900">
    <property type="term" value="P:electron transport chain"/>
    <property type="evidence" value="ECO:0007669"/>
    <property type="project" value="InterPro"/>
</dbReference>
<evidence type="ECO:0000256" key="1">
    <source>
        <dbReference type="ARBA" id="ARBA00004236"/>
    </source>
</evidence>
<accession>A0A1M4Y5X7</accession>
<evidence type="ECO:0000256" key="12">
    <source>
        <dbReference type="SAM" id="Phobius"/>
    </source>
</evidence>
<dbReference type="SUPFAM" id="SSF48695">
    <property type="entry name" value="Multiheme cytochromes"/>
    <property type="match status" value="1"/>
</dbReference>
<gene>
    <name evidence="14" type="ORF">SAMN05444362_10381</name>
</gene>
<dbReference type="Pfam" id="PF03264">
    <property type="entry name" value="Cytochrom_NNT"/>
    <property type="match status" value="1"/>
</dbReference>
<comment type="subcellular location">
    <subcellularLocation>
        <location evidence="1">Cell membrane</location>
    </subcellularLocation>
</comment>
<proteinExistence type="inferred from homology"/>
<dbReference type="InterPro" id="IPR051174">
    <property type="entry name" value="Cytochrome_c-type_ET"/>
</dbReference>
<dbReference type="PANTHER" id="PTHR30333:SF1">
    <property type="entry name" value="CYTOCHROME C-TYPE PROTEIN NAPC"/>
    <property type="match status" value="1"/>
</dbReference>
<keyword evidence="7" id="KW-0479">Metal-binding</keyword>
<keyword evidence="15" id="KW-1185">Reference proteome</keyword>
<keyword evidence="8" id="KW-0249">Electron transport</keyword>
<comment type="similarity">
    <text evidence="2">Belongs to the NapC/NirT/NrfH family.</text>
</comment>
<keyword evidence="9 12" id="KW-1133">Transmembrane helix</keyword>
<protein>
    <submittedName>
        <fullName evidence="14">Cytochrome c nitrite reductase small subunit</fullName>
    </submittedName>
</protein>
<evidence type="ECO:0000256" key="3">
    <source>
        <dbReference type="ARBA" id="ARBA00022448"/>
    </source>
</evidence>
<dbReference type="GO" id="GO:0009055">
    <property type="term" value="F:electron transfer activity"/>
    <property type="evidence" value="ECO:0007669"/>
    <property type="project" value="TreeGrafter"/>
</dbReference>
<evidence type="ECO:0000313" key="14">
    <source>
        <dbReference type="EMBL" id="SHF01079.1"/>
    </source>
</evidence>
<keyword evidence="6 12" id="KW-0812">Transmembrane</keyword>